<dbReference type="AlphaFoldDB" id="A0AAI9HHL2"/>
<organism evidence="1">
    <name type="scientific">Citrobacter freundii</name>
    <dbReference type="NCBI Taxonomy" id="546"/>
    <lineage>
        <taxon>Bacteria</taxon>
        <taxon>Pseudomonadati</taxon>
        <taxon>Pseudomonadota</taxon>
        <taxon>Gammaproteobacteria</taxon>
        <taxon>Enterobacterales</taxon>
        <taxon>Enterobacteriaceae</taxon>
        <taxon>Citrobacter</taxon>
        <taxon>Citrobacter freundii complex</taxon>
    </lineage>
</organism>
<comment type="caution">
    <text evidence="1">The sequence shown here is derived from an EMBL/GenBank/DDBJ whole genome shotgun (WGS) entry which is preliminary data.</text>
</comment>
<gene>
    <name evidence="1" type="ORF">PQQ21_002790</name>
</gene>
<dbReference type="EMBL" id="ABKLER030000010">
    <property type="protein sequence ID" value="EMN4145516.1"/>
    <property type="molecule type" value="Genomic_DNA"/>
</dbReference>
<name>A0AAI9HHL2_CITFR</name>
<proteinExistence type="predicted"/>
<sequence length="75" mass="8269">MPAIMLNIFIGVNMPPRTPKAGLKGAIQKREKMKRHKRNKKATTSANVMAGIRINSGWLNKLAADITKIINEACP</sequence>
<dbReference type="RefSeq" id="WP_088902172.1">
    <property type="nucleotide sequence ID" value="NZ_CAXOME010000014.1"/>
</dbReference>
<protein>
    <submittedName>
        <fullName evidence="1">Uncharacterized protein</fullName>
    </submittedName>
</protein>
<accession>A0AAI9HHL2</accession>
<evidence type="ECO:0000313" key="1">
    <source>
        <dbReference type="EMBL" id="EMN4145516.1"/>
    </source>
</evidence>
<reference evidence="1" key="1">
    <citation type="submission" date="2024-02" db="EMBL/GenBank/DDBJ databases">
        <authorList>
            <consortium name="Clinical and Environmental Microbiology Branch: Whole genome sequencing antimicrobial resistance pathogens in the healthcare setting"/>
        </authorList>
    </citation>
    <scope>NUCLEOTIDE SEQUENCE</scope>
    <source>
        <strain evidence="1">2023GN-00102</strain>
    </source>
</reference>